<dbReference type="SUPFAM" id="SSF55205">
    <property type="entry name" value="EPT/RTPC-like"/>
    <property type="match status" value="1"/>
</dbReference>
<dbReference type="PANTHER" id="PTHR21090">
    <property type="entry name" value="AROM/DEHYDROQUINATE SYNTHASE"/>
    <property type="match status" value="1"/>
</dbReference>
<keyword evidence="2" id="KW-0812">Transmembrane</keyword>
<protein>
    <recommendedName>
        <fullName evidence="3">Enolpyruvate transferase domain-containing protein</fullName>
    </recommendedName>
</protein>
<dbReference type="Gene3D" id="3.65.10.10">
    <property type="entry name" value="Enolpyruvate transferase domain"/>
    <property type="match status" value="1"/>
</dbReference>
<evidence type="ECO:0000256" key="2">
    <source>
        <dbReference type="SAM" id="Phobius"/>
    </source>
</evidence>
<name>A0A381Z0S9_9ZZZZ</name>
<evidence type="ECO:0000259" key="3">
    <source>
        <dbReference type="Pfam" id="PF00275"/>
    </source>
</evidence>
<feature type="non-terminal residue" evidence="4">
    <location>
        <position position="1"/>
    </location>
</feature>
<keyword evidence="1" id="KW-0808">Transferase</keyword>
<dbReference type="EMBL" id="UINC01019560">
    <property type="protein sequence ID" value="SVA82898.1"/>
    <property type="molecule type" value="Genomic_DNA"/>
</dbReference>
<dbReference type="AlphaFoldDB" id="A0A381Z0S9"/>
<reference evidence="4" key="1">
    <citation type="submission" date="2018-05" db="EMBL/GenBank/DDBJ databases">
        <authorList>
            <person name="Lanie J.A."/>
            <person name="Ng W.-L."/>
            <person name="Kazmierczak K.M."/>
            <person name="Andrzejewski T.M."/>
            <person name="Davidsen T.M."/>
            <person name="Wayne K.J."/>
            <person name="Tettelin H."/>
            <person name="Glass J.I."/>
            <person name="Rusch D."/>
            <person name="Podicherti R."/>
            <person name="Tsui H.-C.T."/>
            <person name="Winkler M.E."/>
        </authorList>
    </citation>
    <scope>NUCLEOTIDE SEQUENCE</scope>
</reference>
<dbReference type="InterPro" id="IPR001986">
    <property type="entry name" value="Enolpyruvate_Tfrase_dom"/>
</dbReference>
<sequence length="237" mass="26396">IIKVKKFNNYNLISIKGQKDFKAFNLNVGGDFSSASFFILLTLLSKNSRLKIKSVNLNPTRLGALKILKKMGGKITLQNIKFQCGERIGDITVKSSNLKSINCPASIVPLAIDEMPLIFLAASFANGISSFRACGELEKKESPRLSLMNKMLIQIGIRTKLKERDSIKIYGNPNLNLNNRIYRIKTSYDHRLSMVGIVLGLTLGGKIIVEDCHSIATSFPNFLNLMKQLGAKYEIIK</sequence>
<dbReference type="GO" id="GO:0003866">
    <property type="term" value="F:3-phosphoshikimate 1-carboxyvinyltransferase activity"/>
    <property type="evidence" value="ECO:0007669"/>
    <property type="project" value="TreeGrafter"/>
</dbReference>
<accession>A0A381Z0S9</accession>
<feature type="transmembrane region" description="Helical" evidence="2">
    <location>
        <begin position="24"/>
        <end position="44"/>
    </location>
</feature>
<dbReference type="Pfam" id="PF00275">
    <property type="entry name" value="EPSP_synthase"/>
    <property type="match status" value="1"/>
</dbReference>
<keyword evidence="2" id="KW-1133">Transmembrane helix</keyword>
<evidence type="ECO:0000256" key="1">
    <source>
        <dbReference type="ARBA" id="ARBA00022679"/>
    </source>
</evidence>
<gene>
    <name evidence="4" type="ORF">METZ01_LOCUS135752</name>
</gene>
<dbReference type="InterPro" id="IPR036968">
    <property type="entry name" value="Enolpyruvate_Tfrase_sf"/>
</dbReference>
<feature type="domain" description="Enolpyruvate transferase" evidence="3">
    <location>
        <begin position="2"/>
        <end position="224"/>
    </location>
</feature>
<dbReference type="InterPro" id="IPR013792">
    <property type="entry name" value="RNA3'P_cycl/enolpyr_Trfase_a/b"/>
</dbReference>
<organism evidence="4">
    <name type="scientific">marine metagenome</name>
    <dbReference type="NCBI Taxonomy" id="408172"/>
    <lineage>
        <taxon>unclassified sequences</taxon>
        <taxon>metagenomes</taxon>
        <taxon>ecological metagenomes</taxon>
    </lineage>
</organism>
<dbReference type="GO" id="GO:0009423">
    <property type="term" value="P:chorismate biosynthetic process"/>
    <property type="evidence" value="ECO:0007669"/>
    <property type="project" value="TreeGrafter"/>
</dbReference>
<dbReference type="PANTHER" id="PTHR21090:SF5">
    <property type="entry name" value="PENTAFUNCTIONAL AROM POLYPEPTIDE"/>
    <property type="match status" value="1"/>
</dbReference>
<keyword evidence="2" id="KW-0472">Membrane</keyword>
<proteinExistence type="predicted"/>
<evidence type="ECO:0000313" key="4">
    <source>
        <dbReference type="EMBL" id="SVA82898.1"/>
    </source>
</evidence>